<proteinExistence type="predicted"/>
<accession>A0AAN8W617</accession>
<protein>
    <submittedName>
        <fullName evidence="1">Uncharacterized protein</fullName>
    </submittedName>
</protein>
<dbReference type="PANTHER" id="PTHR31354:SF2">
    <property type="entry name" value="OS01G0793500 PROTEIN"/>
    <property type="match status" value="1"/>
</dbReference>
<organism evidence="1 2">
    <name type="scientific">Dillenia turbinata</name>
    <dbReference type="NCBI Taxonomy" id="194707"/>
    <lineage>
        <taxon>Eukaryota</taxon>
        <taxon>Viridiplantae</taxon>
        <taxon>Streptophyta</taxon>
        <taxon>Embryophyta</taxon>
        <taxon>Tracheophyta</taxon>
        <taxon>Spermatophyta</taxon>
        <taxon>Magnoliopsida</taxon>
        <taxon>eudicotyledons</taxon>
        <taxon>Gunneridae</taxon>
        <taxon>Pentapetalae</taxon>
        <taxon>Dilleniales</taxon>
        <taxon>Dilleniaceae</taxon>
        <taxon>Dillenia</taxon>
    </lineage>
</organism>
<reference evidence="1 2" key="1">
    <citation type="submission" date="2023-12" db="EMBL/GenBank/DDBJ databases">
        <title>A high-quality genome assembly for Dillenia turbinata (Dilleniales).</title>
        <authorList>
            <person name="Chanderbali A."/>
        </authorList>
    </citation>
    <scope>NUCLEOTIDE SEQUENCE [LARGE SCALE GENOMIC DNA]</scope>
    <source>
        <strain evidence="1">LSX21</strain>
        <tissue evidence="1">Leaf</tissue>
    </source>
</reference>
<dbReference type="EMBL" id="JBAMMX010000001">
    <property type="protein sequence ID" value="KAK6946883.1"/>
    <property type="molecule type" value="Genomic_DNA"/>
</dbReference>
<comment type="caution">
    <text evidence="1">The sequence shown here is derived from an EMBL/GenBank/DDBJ whole genome shotgun (WGS) entry which is preliminary data.</text>
</comment>
<evidence type="ECO:0000313" key="1">
    <source>
        <dbReference type="EMBL" id="KAK6946883.1"/>
    </source>
</evidence>
<dbReference type="Proteomes" id="UP001370490">
    <property type="component" value="Unassembled WGS sequence"/>
</dbReference>
<dbReference type="PANTHER" id="PTHR31354">
    <property type="entry name" value="OS01G0793500 PROTEIN"/>
    <property type="match status" value="1"/>
</dbReference>
<dbReference type="AlphaFoldDB" id="A0AAN8W617"/>
<keyword evidence="2" id="KW-1185">Reference proteome</keyword>
<evidence type="ECO:0000313" key="2">
    <source>
        <dbReference type="Proteomes" id="UP001370490"/>
    </source>
</evidence>
<name>A0AAN8W617_9MAGN</name>
<sequence>MKFNTWKGKSELEYSEERNIEFLKKHMKASFDIRPHPQGKWGAFETLEKWVTGAYVGHAAVCLRDPEGNLWVAESGRENEKVIAITFDGPRLEEYHTLEEWFDFELLKDEASHHIALLPLRPDIRAKFNETATWEAFPYLKFWMKLKNKENLCQLLAIPEQDDWVYTGGKPMSCVVFVVEMYKVAGLFDPIASSIQTIEFSVKDGYSLKFFEDNPNHLPKWCNEGDNVTLPFCQLVGQYQMQLPGYNTIEPCPRMNESSVNPAAALLFSCTPFYGMDTDVC</sequence>
<gene>
    <name evidence="1" type="ORF">RJ641_000356</name>
</gene>